<accession>A0A1M6WET1</accession>
<dbReference type="EMBL" id="FRAU01000008">
    <property type="protein sequence ID" value="SHK92303.1"/>
    <property type="molecule type" value="Genomic_DNA"/>
</dbReference>
<feature type="transmembrane region" description="Helical" evidence="2">
    <location>
        <begin position="49"/>
        <end position="66"/>
    </location>
</feature>
<dbReference type="STRING" id="633813.SAMN04488087_2305"/>
<dbReference type="AlphaFoldDB" id="A0A1M6WET1"/>
<organism evidence="3 4">
    <name type="scientific">Rhodothermus profundi</name>
    <dbReference type="NCBI Taxonomy" id="633813"/>
    <lineage>
        <taxon>Bacteria</taxon>
        <taxon>Pseudomonadati</taxon>
        <taxon>Rhodothermota</taxon>
        <taxon>Rhodothermia</taxon>
        <taxon>Rhodothermales</taxon>
        <taxon>Rhodothermaceae</taxon>
        <taxon>Rhodothermus</taxon>
    </lineage>
</organism>
<reference evidence="4" key="1">
    <citation type="submission" date="2016-11" db="EMBL/GenBank/DDBJ databases">
        <authorList>
            <person name="Varghese N."/>
            <person name="Submissions S."/>
        </authorList>
    </citation>
    <scope>NUCLEOTIDE SEQUENCE [LARGE SCALE GENOMIC DNA]</scope>
    <source>
        <strain evidence="4">DSM 22212</strain>
    </source>
</reference>
<sequence length="94" mass="10248">MNSWHAERTTDTGADLQWSLLRWIGGFISGALAVLLLPRAARLFIRRILPGLLLDVILAVTVGLIAEKALDWLQRQPAPSPTTPEPHGTASPTE</sequence>
<keyword evidence="2" id="KW-0812">Transmembrane</keyword>
<evidence type="ECO:0000256" key="2">
    <source>
        <dbReference type="SAM" id="Phobius"/>
    </source>
</evidence>
<evidence type="ECO:0000256" key="1">
    <source>
        <dbReference type="SAM" id="MobiDB-lite"/>
    </source>
</evidence>
<proteinExistence type="predicted"/>
<keyword evidence="4" id="KW-1185">Reference proteome</keyword>
<evidence type="ECO:0000313" key="3">
    <source>
        <dbReference type="EMBL" id="SHK92303.1"/>
    </source>
</evidence>
<keyword evidence="2" id="KW-1133">Transmembrane helix</keyword>
<dbReference type="OrthoDB" id="9950966at2"/>
<dbReference type="Proteomes" id="UP000185812">
    <property type="component" value="Unassembled WGS sequence"/>
</dbReference>
<feature type="transmembrane region" description="Helical" evidence="2">
    <location>
        <begin position="20"/>
        <end position="37"/>
    </location>
</feature>
<gene>
    <name evidence="3" type="ORF">SAMN04488087_2305</name>
</gene>
<keyword evidence="2" id="KW-0472">Membrane</keyword>
<dbReference type="RefSeq" id="WP_072716119.1">
    <property type="nucleotide sequence ID" value="NZ_FRAU01000008.1"/>
</dbReference>
<protein>
    <submittedName>
        <fullName evidence="3">Uncharacterized protein</fullName>
    </submittedName>
</protein>
<evidence type="ECO:0000313" key="4">
    <source>
        <dbReference type="Proteomes" id="UP000185812"/>
    </source>
</evidence>
<name>A0A1M6WET1_9BACT</name>
<feature type="region of interest" description="Disordered" evidence="1">
    <location>
        <begin position="75"/>
        <end position="94"/>
    </location>
</feature>